<dbReference type="Gene3D" id="2.60.40.1260">
    <property type="entry name" value="Lamin Tail domain"/>
    <property type="match status" value="1"/>
</dbReference>
<dbReference type="GO" id="GO:0005737">
    <property type="term" value="C:cytoplasm"/>
    <property type="evidence" value="ECO:0007669"/>
    <property type="project" value="TreeGrafter"/>
</dbReference>
<evidence type="ECO:0000259" key="3">
    <source>
        <dbReference type="PROSITE" id="PS51841"/>
    </source>
</evidence>
<dbReference type="Proteomes" id="UP000822476">
    <property type="component" value="Unassembled WGS sequence"/>
</dbReference>
<feature type="region of interest" description="Disordered" evidence="2">
    <location>
        <begin position="405"/>
        <end position="424"/>
    </location>
</feature>
<reference evidence="4" key="1">
    <citation type="submission" date="2019-07" db="EMBL/GenBank/DDBJ databases">
        <title>Annotation for the trematode Paragonimus miyazaki's.</title>
        <authorList>
            <person name="Choi Y.-J."/>
        </authorList>
    </citation>
    <scope>NUCLEOTIDE SEQUENCE</scope>
    <source>
        <strain evidence="4">Japan</strain>
    </source>
</reference>
<dbReference type="GO" id="GO:0005635">
    <property type="term" value="C:nuclear envelope"/>
    <property type="evidence" value="ECO:0007669"/>
    <property type="project" value="TreeGrafter"/>
</dbReference>
<feature type="compositionally biased region" description="Basic and acidic residues" evidence="2">
    <location>
        <begin position="356"/>
        <end position="376"/>
    </location>
</feature>
<dbReference type="InterPro" id="IPR036415">
    <property type="entry name" value="Lamin_tail_dom_sf"/>
</dbReference>
<feature type="coiled-coil region" evidence="1">
    <location>
        <begin position="193"/>
        <end position="238"/>
    </location>
</feature>
<protein>
    <recommendedName>
        <fullName evidence="3">LTD domain-containing protein</fullName>
    </recommendedName>
</protein>
<feature type="region of interest" description="Disordered" evidence="2">
    <location>
        <begin position="351"/>
        <end position="396"/>
    </location>
</feature>
<gene>
    <name evidence="4" type="ORF">EG68_01366</name>
</gene>
<keyword evidence="5" id="KW-1185">Reference proteome</keyword>
<dbReference type="EMBL" id="JTDE01000439">
    <property type="protein sequence ID" value="KAF7261249.1"/>
    <property type="molecule type" value="Genomic_DNA"/>
</dbReference>
<dbReference type="AlphaFoldDB" id="A0A8S9Z1F5"/>
<evidence type="ECO:0000256" key="1">
    <source>
        <dbReference type="SAM" id="Coils"/>
    </source>
</evidence>
<name>A0A8S9Z1F5_9TREM</name>
<dbReference type="InterPro" id="IPR001322">
    <property type="entry name" value="Lamin_tail_dom"/>
</dbReference>
<dbReference type="OrthoDB" id="102442at2759"/>
<keyword evidence="1" id="KW-0175">Coiled coil</keyword>
<organism evidence="4 5">
    <name type="scientific">Paragonimus skrjabini miyazakii</name>
    <dbReference type="NCBI Taxonomy" id="59628"/>
    <lineage>
        <taxon>Eukaryota</taxon>
        <taxon>Metazoa</taxon>
        <taxon>Spiralia</taxon>
        <taxon>Lophotrochozoa</taxon>
        <taxon>Platyhelminthes</taxon>
        <taxon>Trematoda</taxon>
        <taxon>Digenea</taxon>
        <taxon>Plagiorchiida</taxon>
        <taxon>Troglotremata</taxon>
        <taxon>Troglotrematidae</taxon>
        <taxon>Paragonimus</taxon>
    </lineage>
</organism>
<evidence type="ECO:0000256" key="2">
    <source>
        <dbReference type="SAM" id="MobiDB-lite"/>
    </source>
</evidence>
<accession>A0A8S9Z1F5</accession>
<dbReference type="InterPro" id="IPR042840">
    <property type="entry name" value="LMNTD1"/>
</dbReference>
<dbReference type="Gene3D" id="1.10.287.1490">
    <property type="match status" value="1"/>
</dbReference>
<evidence type="ECO:0000313" key="5">
    <source>
        <dbReference type="Proteomes" id="UP000822476"/>
    </source>
</evidence>
<proteinExistence type="predicted"/>
<evidence type="ECO:0000313" key="4">
    <source>
        <dbReference type="EMBL" id="KAF7261249.1"/>
    </source>
</evidence>
<dbReference type="PANTHER" id="PTHR47012">
    <property type="entry name" value="LAMIN TAIL DOMAIN-CONTAINING PROTEIN 1"/>
    <property type="match status" value="1"/>
</dbReference>
<feature type="compositionally biased region" description="Basic and acidic residues" evidence="2">
    <location>
        <begin position="406"/>
        <end position="424"/>
    </location>
</feature>
<dbReference type="PROSITE" id="PS51841">
    <property type="entry name" value="LTD"/>
    <property type="match status" value="1"/>
</dbReference>
<sequence length="714" mass="80696">MFDAHYFGRKQNDAHFLDRISLESSKNAKLLLEVSSLKTEISQQEHEIAALKMRIKHLQMDAGDGKSQAERLSEEIADLKEKLITADDINANLSNELSNTTAKLTANEKLSNERILRLKSQLDWYIAQFASFDAKIQDVNKKEAAIPEILAKLKKSTRNELRQHQQQITSFFRKSLLTLQNQLSEERKETRSLKTAKNTCDQTILNLQKQNAELSAKLQNMQHQNGLLESAFKSAQKEIVQGRHYYEEKVRELESAIAAQTSESVLAQSDASIVNKELARLKAVLENEERRLNFSHSNTNAENGDNIFPSKSNENTTGIFKDVDSELKNVLTNCCLYDSLSIPGFGDTQPYFPRPPDLKRCADRNSNHSSKDRTQNEELAEQHQFSSPKAPMVSPKDSQLMLVDRQSCDTHSDDNYDHESRLSVGRDKSSKDIYQCGDNGKNRSSAVGQLHICEVDPDGRFLRIWNASEQNEADLSSYEVIQNSDGQCVNVYTFVRDIRLGPRSLITLWSRCATDSALSHHPPKSVRCEEVDAWGYGPSFTTMLCDPTGQAVAWLNPAYRCKTGHTHRISLSSRSSKEDFEMNEKSPTLINKGLASATQIKRLLKCDTVNMPQNQETGASGCLPVTPDLLRSERSQPLGFRHSNSVQNCMCNFTDDFHFQKTKRPNTKQLLIQPEFPTTLGFHKNGKDKTSYSARHTSVTMLKRPQLTCTSLPR</sequence>
<dbReference type="PANTHER" id="PTHR47012:SF3">
    <property type="entry name" value="LAMIN TAIL DOMAIN CONTAINING 1"/>
    <property type="match status" value="1"/>
</dbReference>
<feature type="coiled-coil region" evidence="1">
    <location>
        <begin position="27"/>
        <end position="96"/>
    </location>
</feature>
<dbReference type="SUPFAM" id="SSF74853">
    <property type="entry name" value="Lamin A/C globular tail domain"/>
    <property type="match status" value="1"/>
</dbReference>
<comment type="caution">
    <text evidence="4">The sequence shown here is derived from an EMBL/GenBank/DDBJ whole genome shotgun (WGS) entry which is preliminary data.</text>
</comment>
<feature type="region of interest" description="Disordered" evidence="2">
    <location>
        <begin position="295"/>
        <end position="314"/>
    </location>
</feature>
<feature type="domain" description="LTD" evidence="3">
    <location>
        <begin position="438"/>
        <end position="567"/>
    </location>
</feature>